<sequence length="294" mass="33240">QDDANSSTSSFKECSSGRTPEKVEALINDKGLQLKLESRYVDMAILAGICIAENLKSVDYFNAKKLRLAINSSCAGRTFSYKTFGIVPAFPEKRGDVKKKEADIYWNEHKGSVAEINVKIVELKTILAKRKQKTLPEFFAASLKRSAVEAQSIPNGFQWFHKMLKEFLTAATKALDQLKTDLSEEKRFECRLTLLQKCQLRQQKFRDHKKRAFEDLRSENPEAYFSLTKATKTYPGTGGRPSIETQQPLLHQAIIDLISPTAGTHERRSAEMLRTCSTLDELHEGLLQLGTIHI</sequence>
<comment type="caution">
    <text evidence="1">The sequence shown here is derived from an EMBL/GenBank/DDBJ whole genome shotgun (WGS) entry which is preliminary data.</text>
</comment>
<evidence type="ECO:0000313" key="1">
    <source>
        <dbReference type="EMBL" id="CAG7814987.1"/>
    </source>
</evidence>
<keyword evidence="2" id="KW-1185">Reference proteome</keyword>
<dbReference type="AlphaFoldDB" id="A0A8J2KEN0"/>
<proteinExistence type="predicted"/>
<gene>
    <name evidence="1" type="ORF">AFUS01_LOCUS25693</name>
</gene>
<organism evidence="1 2">
    <name type="scientific">Allacma fusca</name>
    <dbReference type="NCBI Taxonomy" id="39272"/>
    <lineage>
        <taxon>Eukaryota</taxon>
        <taxon>Metazoa</taxon>
        <taxon>Ecdysozoa</taxon>
        <taxon>Arthropoda</taxon>
        <taxon>Hexapoda</taxon>
        <taxon>Collembola</taxon>
        <taxon>Symphypleona</taxon>
        <taxon>Sminthuridae</taxon>
        <taxon>Allacma</taxon>
    </lineage>
</organism>
<dbReference type="EMBL" id="CAJVCH010332955">
    <property type="protein sequence ID" value="CAG7814987.1"/>
    <property type="molecule type" value="Genomic_DNA"/>
</dbReference>
<accession>A0A8J2KEN0</accession>
<evidence type="ECO:0000313" key="2">
    <source>
        <dbReference type="Proteomes" id="UP000708208"/>
    </source>
</evidence>
<feature type="non-terminal residue" evidence="1">
    <location>
        <position position="1"/>
    </location>
</feature>
<reference evidence="1" key="1">
    <citation type="submission" date="2021-06" db="EMBL/GenBank/DDBJ databases">
        <authorList>
            <person name="Hodson N. C."/>
            <person name="Mongue J. A."/>
            <person name="Jaron S. K."/>
        </authorList>
    </citation>
    <scope>NUCLEOTIDE SEQUENCE</scope>
</reference>
<protein>
    <submittedName>
        <fullName evidence="1">Uncharacterized protein</fullName>
    </submittedName>
</protein>
<dbReference type="Proteomes" id="UP000708208">
    <property type="component" value="Unassembled WGS sequence"/>
</dbReference>
<name>A0A8J2KEN0_9HEXA</name>